<reference evidence="4" key="1">
    <citation type="journal article" date="2019" name="Int. J. Syst. Evol. Microbiol.">
        <title>The Global Catalogue of Microorganisms (GCM) 10K type strain sequencing project: providing services to taxonomists for standard genome sequencing and annotation.</title>
        <authorList>
            <consortium name="The Broad Institute Genomics Platform"/>
            <consortium name="The Broad Institute Genome Sequencing Center for Infectious Disease"/>
            <person name="Wu L."/>
            <person name="Ma J."/>
        </authorList>
    </citation>
    <scope>NUCLEOTIDE SEQUENCE [LARGE SCALE GENOMIC DNA]</scope>
    <source>
        <strain evidence="4">JCM 18657</strain>
    </source>
</reference>
<dbReference type="InterPro" id="IPR042070">
    <property type="entry name" value="PucR_C-HTH_sf"/>
</dbReference>
<dbReference type="InterPro" id="IPR025736">
    <property type="entry name" value="PucR_C-HTH_dom"/>
</dbReference>
<dbReference type="Proteomes" id="UP001596528">
    <property type="component" value="Unassembled WGS sequence"/>
</dbReference>
<evidence type="ECO:0000313" key="3">
    <source>
        <dbReference type="EMBL" id="MFC7749983.1"/>
    </source>
</evidence>
<keyword evidence="4" id="KW-1185">Reference proteome</keyword>
<dbReference type="RefSeq" id="WP_138788268.1">
    <property type="nucleotide sequence ID" value="NZ_JBHTGQ010000018.1"/>
</dbReference>
<dbReference type="PANTHER" id="PTHR33744:SF15">
    <property type="entry name" value="CARBOHYDRATE DIACID REGULATOR"/>
    <property type="match status" value="1"/>
</dbReference>
<evidence type="ECO:0000313" key="4">
    <source>
        <dbReference type="Proteomes" id="UP001596528"/>
    </source>
</evidence>
<feature type="domain" description="Purine catabolism PurC-like" evidence="1">
    <location>
        <begin position="9"/>
        <end position="130"/>
    </location>
</feature>
<organism evidence="3 4">
    <name type="scientific">Paenibacillus thermoaerophilus</name>
    <dbReference type="NCBI Taxonomy" id="1215385"/>
    <lineage>
        <taxon>Bacteria</taxon>
        <taxon>Bacillati</taxon>
        <taxon>Bacillota</taxon>
        <taxon>Bacilli</taxon>
        <taxon>Bacillales</taxon>
        <taxon>Paenibacillaceae</taxon>
        <taxon>Paenibacillus</taxon>
    </lineage>
</organism>
<dbReference type="EMBL" id="JBHTGQ010000018">
    <property type="protein sequence ID" value="MFC7749983.1"/>
    <property type="molecule type" value="Genomic_DNA"/>
</dbReference>
<dbReference type="InterPro" id="IPR051448">
    <property type="entry name" value="CdaR-like_regulators"/>
</dbReference>
<accession>A0ABW2V6M3</accession>
<feature type="domain" description="PucR C-terminal helix-turn-helix" evidence="2">
    <location>
        <begin position="339"/>
        <end position="394"/>
    </location>
</feature>
<comment type="caution">
    <text evidence="3">The sequence shown here is derived from an EMBL/GenBank/DDBJ whole genome shotgun (WGS) entry which is preliminary data.</text>
</comment>
<dbReference type="InterPro" id="IPR012914">
    <property type="entry name" value="PucR_dom"/>
</dbReference>
<evidence type="ECO:0000259" key="2">
    <source>
        <dbReference type="Pfam" id="PF13556"/>
    </source>
</evidence>
<sequence length="409" mass="47136">MSEFPTIREILKRPYFQGATVHASEKALDREVEWVHILEVTDVGELLNGNELILSTGLSWKDGDEAGVSFLRQIMASRASGLCLETGRVIDRIPEQMLQLAKRNDFPIIIFHPDRHVRYIEITRDIHTWIINRQRGSFFQENRWTHKWLNGEIEEAEIRRRLLTAKPGLKLGLNMAVVFELEAAKLHTPDFETRCIQKNMTARHVFESEGFYLIPTIADTHLVYILLDLETRPDIDAAAARALSRFLQADKRQPPEFVKFAGAGRSFRALTDLQDSYRTALDVIGIQKDIGPLPNPFDRDLHLYRILYKLRESGELPKLVRDRLGPLLQADNERRDLWIKTLKTYFEQNLAKRETAEALFISRQTLYARLEKIAELLGGDFHAPGQRLALELAVCGYEYLRRSGSSEIM</sequence>
<gene>
    <name evidence="3" type="ORF">ACFQWB_08510</name>
</gene>
<evidence type="ECO:0000259" key="1">
    <source>
        <dbReference type="Pfam" id="PF07905"/>
    </source>
</evidence>
<name>A0ABW2V6M3_9BACL</name>
<dbReference type="PANTHER" id="PTHR33744">
    <property type="entry name" value="CARBOHYDRATE DIACID REGULATOR"/>
    <property type="match status" value="1"/>
</dbReference>
<dbReference type="Pfam" id="PF07905">
    <property type="entry name" value="PucR"/>
    <property type="match status" value="1"/>
</dbReference>
<dbReference type="Gene3D" id="1.10.10.2840">
    <property type="entry name" value="PucR C-terminal helix-turn-helix domain"/>
    <property type="match status" value="1"/>
</dbReference>
<protein>
    <submittedName>
        <fullName evidence="3">PucR family transcriptional regulator</fullName>
    </submittedName>
</protein>
<dbReference type="Pfam" id="PF13556">
    <property type="entry name" value="HTH_30"/>
    <property type="match status" value="1"/>
</dbReference>
<proteinExistence type="predicted"/>